<dbReference type="GO" id="GO:0005819">
    <property type="term" value="C:spindle"/>
    <property type="evidence" value="ECO:0007669"/>
    <property type="project" value="UniProtKB-SubCell"/>
</dbReference>
<accession>A0A8H4QXC6</accession>
<evidence type="ECO:0000256" key="4">
    <source>
        <dbReference type="ARBA" id="ARBA00022618"/>
    </source>
</evidence>
<protein>
    <submittedName>
        <fullName evidence="12">Uncharacterized protein</fullName>
    </submittedName>
</protein>
<dbReference type="GO" id="GO:0005874">
    <property type="term" value="C:microtubule"/>
    <property type="evidence" value="ECO:0007669"/>
    <property type="project" value="UniProtKB-KW"/>
</dbReference>
<feature type="region of interest" description="Disordered" evidence="11">
    <location>
        <begin position="1"/>
        <end position="27"/>
    </location>
</feature>
<keyword evidence="13" id="KW-1185">Reference proteome</keyword>
<evidence type="ECO:0000256" key="10">
    <source>
        <dbReference type="SAM" id="Coils"/>
    </source>
</evidence>
<evidence type="ECO:0000256" key="9">
    <source>
        <dbReference type="ARBA" id="ARBA00023306"/>
    </source>
</evidence>
<proteinExistence type="inferred from homology"/>
<evidence type="ECO:0000256" key="3">
    <source>
        <dbReference type="ARBA" id="ARBA00022490"/>
    </source>
</evidence>
<dbReference type="GO" id="GO:0070652">
    <property type="term" value="C:HAUS complex"/>
    <property type="evidence" value="ECO:0007669"/>
    <property type="project" value="InterPro"/>
</dbReference>
<comment type="similarity">
    <text evidence="2">Belongs to the HAUS1 family.</text>
</comment>
<dbReference type="AlphaFoldDB" id="A0A8H4QXC6"/>
<dbReference type="InterPro" id="IPR026243">
    <property type="entry name" value="HAUS1"/>
</dbReference>
<sequence length="220" mass="24911">MSQTNNSPAQVQWETHLPPLDVEDDPTSEELRQSLDTLADVVEALGIQDASFASYSSSIDQLTAEKSSLLRSLCRLKQVEDTMQSRLESLNHEIDLLDHWNKVLVPGSADSLYAEASTTLEKRKDALVKKAKENHRQLEKLQTEEPIDVKVSIGQLLAQKERIQAKEKEIKEKRAKIKAFKGLPPNLELARHELRLARQKQMELIQLRERLLGKMADGVA</sequence>
<dbReference type="Proteomes" id="UP000521872">
    <property type="component" value="Unassembled WGS sequence"/>
</dbReference>
<name>A0A8H4QXC6_9AGAR</name>
<gene>
    <name evidence="12" type="ORF">D9613_004806</name>
</gene>
<evidence type="ECO:0000256" key="11">
    <source>
        <dbReference type="SAM" id="MobiDB-lite"/>
    </source>
</evidence>
<evidence type="ECO:0000313" key="13">
    <source>
        <dbReference type="Proteomes" id="UP000521872"/>
    </source>
</evidence>
<evidence type="ECO:0000256" key="2">
    <source>
        <dbReference type="ARBA" id="ARBA00005479"/>
    </source>
</evidence>
<dbReference type="GO" id="GO:0051301">
    <property type="term" value="P:cell division"/>
    <property type="evidence" value="ECO:0007669"/>
    <property type="project" value="UniProtKB-KW"/>
</dbReference>
<evidence type="ECO:0000256" key="1">
    <source>
        <dbReference type="ARBA" id="ARBA00004186"/>
    </source>
</evidence>
<evidence type="ECO:0000256" key="8">
    <source>
        <dbReference type="ARBA" id="ARBA00023212"/>
    </source>
</evidence>
<keyword evidence="4" id="KW-0132">Cell division</keyword>
<keyword evidence="6" id="KW-0498">Mitosis</keyword>
<evidence type="ECO:0000256" key="6">
    <source>
        <dbReference type="ARBA" id="ARBA00022776"/>
    </source>
</evidence>
<dbReference type="GO" id="GO:0005829">
    <property type="term" value="C:cytosol"/>
    <property type="evidence" value="ECO:0007669"/>
    <property type="project" value="TreeGrafter"/>
</dbReference>
<dbReference type="GO" id="GO:0051225">
    <property type="term" value="P:spindle assembly"/>
    <property type="evidence" value="ECO:0007669"/>
    <property type="project" value="InterPro"/>
</dbReference>
<evidence type="ECO:0000313" key="12">
    <source>
        <dbReference type="EMBL" id="KAF4619202.1"/>
    </source>
</evidence>
<evidence type="ECO:0000256" key="7">
    <source>
        <dbReference type="ARBA" id="ARBA00023054"/>
    </source>
</evidence>
<dbReference type="EMBL" id="JAACJL010000016">
    <property type="protein sequence ID" value="KAF4619202.1"/>
    <property type="molecule type" value="Genomic_DNA"/>
</dbReference>
<feature type="coiled-coil region" evidence="10">
    <location>
        <begin position="124"/>
        <end position="183"/>
    </location>
</feature>
<dbReference type="PANTHER" id="PTHR31570:SF1">
    <property type="entry name" value="HAUS AUGMIN-LIKE COMPLEX SUBUNIT 1"/>
    <property type="match status" value="1"/>
</dbReference>
<dbReference type="PANTHER" id="PTHR31570">
    <property type="entry name" value="HAUS AUGMIN-LIKE COMPLEX SUBUNIT 1"/>
    <property type="match status" value="1"/>
</dbReference>
<comment type="caution">
    <text evidence="12">The sequence shown here is derived from an EMBL/GenBank/DDBJ whole genome shotgun (WGS) entry which is preliminary data.</text>
</comment>
<keyword evidence="3" id="KW-0963">Cytoplasm</keyword>
<keyword evidence="8" id="KW-0206">Cytoskeleton</keyword>
<comment type="subcellular location">
    <subcellularLocation>
        <location evidence="1">Cytoplasm</location>
        <location evidence="1">Cytoskeleton</location>
        <location evidence="1">Spindle</location>
    </subcellularLocation>
</comment>
<feature type="compositionally biased region" description="Polar residues" evidence="11">
    <location>
        <begin position="1"/>
        <end position="13"/>
    </location>
</feature>
<dbReference type="Pfam" id="PF25762">
    <property type="entry name" value="HAUS1"/>
    <property type="match status" value="1"/>
</dbReference>
<keyword evidence="9" id="KW-0131">Cell cycle</keyword>
<reference evidence="12 13" key="1">
    <citation type="submission" date="2019-12" db="EMBL/GenBank/DDBJ databases">
        <authorList>
            <person name="Floudas D."/>
            <person name="Bentzer J."/>
            <person name="Ahren D."/>
            <person name="Johansson T."/>
            <person name="Persson P."/>
            <person name="Tunlid A."/>
        </authorList>
    </citation>
    <scope>NUCLEOTIDE SEQUENCE [LARGE SCALE GENOMIC DNA]</scope>
    <source>
        <strain evidence="12 13">CBS 102.39</strain>
    </source>
</reference>
<keyword evidence="7 10" id="KW-0175">Coiled coil</keyword>
<organism evidence="12 13">
    <name type="scientific">Agrocybe pediades</name>
    <dbReference type="NCBI Taxonomy" id="84607"/>
    <lineage>
        <taxon>Eukaryota</taxon>
        <taxon>Fungi</taxon>
        <taxon>Dikarya</taxon>
        <taxon>Basidiomycota</taxon>
        <taxon>Agaricomycotina</taxon>
        <taxon>Agaricomycetes</taxon>
        <taxon>Agaricomycetidae</taxon>
        <taxon>Agaricales</taxon>
        <taxon>Agaricineae</taxon>
        <taxon>Strophariaceae</taxon>
        <taxon>Agrocybe</taxon>
    </lineage>
</organism>
<evidence type="ECO:0000256" key="5">
    <source>
        <dbReference type="ARBA" id="ARBA00022701"/>
    </source>
</evidence>
<keyword evidence="5" id="KW-0493">Microtubule</keyword>